<dbReference type="EMBL" id="DUZY01000004">
    <property type="protein sequence ID" value="DAD35125.1"/>
    <property type="molecule type" value="Genomic_DNA"/>
</dbReference>
<gene>
    <name evidence="2" type="ORF">HUJ06_005765</name>
</gene>
<accession>A0A822YVI6</accession>
<protein>
    <submittedName>
        <fullName evidence="2">Uncharacterized protein</fullName>
    </submittedName>
</protein>
<keyword evidence="1" id="KW-1133">Transmembrane helix</keyword>
<sequence length="59" mass="6968">MTARKPLQPMPTFDSSMALTVVVLLTFLFFMGFFVVNIRRFRGGECLGTLLRRRRMERR</sequence>
<keyword evidence="3" id="KW-1185">Reference proteome</keyword>
<reference evidence="2 3" key="1">
    <citation type="journal article" date="2020" name="Mol. Biol. Evol.">
        <title>Distinct Expression and Methylation Patterns for Genes with Different Fates following a Single Whole-Genome Duplication in Flowering Plants.</title>
        <authorList>
            <person name="Shi T."/>
            <person name="Rahmani R.S."/>
            <person name="Gugger P.F."/>
            <person name="Wang M."/>
            <person name="Li H."/>
            <person name="Zhang Y."/>
            <person name="Li Z."/>
            <person name="Wang Q."/>
            <person name="Van de Peer Y."/>
            <person name="Marchal K."/>
            <person name="Chen J."/>
        </authorList>
    </citation>
    <scope>NUCLEOTIDE SEQUENCE [LARGE SCALE GENOMIC DNA]</scope>
    <source>
        <tissue evidence="2">Leaf</tissue>
    </source>
</reference>
<feature type="transmembrane region" description="Helical" evidence="1">
    <location>
        <begin position="16"/>
        <end position="36"/>
    </location>
</feature>
<evidence type="ECO:0000313" key="2">
    <source>
        <dbReference type="EMBL" id="DAD35125.1"/>
    </source>
</evidence>
<organism evidence="2 3">
    <name type="scientific">Nelumbo nucifera</name>
    <name type="common">Sacred lotus</name>
    <dbReference type="NCBI Taxonomy" id="4432"/>
    <lineage>
        <taxon>Eukaryota</taxon>
        <taxon>Viridiplantae</taxon>
        <taxon>Streptophyta</taxon>
        <taxon>Embryophyta</taxon>
        <taxon>Tracheophyta</taxon>
        <taxon>Spermatophyta</taxon>
        <taxon>Magnoliopsida</taxon>
        <taxon>Proteales</taxon>
        <taxon>Nelumbonaceae</taxon>
        <taxon>Nelumbo</taxon>
    </lineage>
</organism>
<dbReference type="Proteomes" id="UP000607653">
    <property type="component" value="Unassembled WGS sequence"/>
</dbReference>
<proteinExistence type="predicted"/>
<name>A0A822YVI6_NELNU</name>
<keyword evidence="1" id="KW-0472">Membrane</keyword>
<comment type="caution">
    <text evidence="2">The sequence shown here is derived from an EMBL/GenBank/DDBJ whole genome shotgun (WGS) entry which is preliminary data.</text>
</comment>
<evidence type="ECO:0000313" key="3">
    <source>
        <dbReference type="Proteomes" id="UP000607653"/>
    </source>
</evidence>
<evidence type="ECO:0000256" key="1">
    <source>
        <dbReference type="SAM" id="Phobius"/>
    </source>
</evidence>
<dbReference type="AlphaFoldDB" id="A0A822YVI6"/>
<keyword evidence="1" id="KW-0812">Transmembrane</keyword>